<dbReference type="Pfam" id="PF13229">
    <property type="entry name" value="Beta_helix"/>
    <property type="match status" value="1"/>
</dbReference>
<dbReference type="InterPro" id="IPR039448">
    <property type="entry name" value="Beta_helix"/>
</dbReference>
<gene>
    <name evidence="3" type="ORF">OG549_15710</name>
</gene>
<dbReference type="SMART" id="SM00710">
    <property type="entry name" value="PbH1"/>
    <property type="match status" value="8"/>
</dbReference>
<feature type="domain" description="Right handed beta helix" evidence="2">
    <location>
        <begin position="196"/>
        <end position="338"/>
    </location>
</feature>
<evidence type="ECO:0000256" key="1">
    <source>
        <dbReference type="SAM" id="SignalP"/>
    </source>
</evidence>
<evidence type="ECO:0000313" key="3">
    <source>
        <dbReference type="EMBL" id="WTW61986.1"/>
    </source>
</evidence>
<dbReference type="SUPFAM" id="SSF51126">
    <property type="entry name" value="Pectin lyase-like"/>
    <property type="match status" value="1"/>
</dbReference>
<feature type="chain" id="PRO_5043312060" evidence="1">
    <location>
        <begin position="26"/>
        <end position="525"/>
    </location>
</feature>
<proteinExistence type="predicted"/>
<protein>
    <submittedName>
        <fullName evidence="3">Right-handed parallel beta-helix repeat-containing protein</fullName>
    </submittedName>
</protein>
<reference evidence="3" key="1">
    <citation type="submission" date="2022-10" db="EMBL/GenBank/DDBJ databases">
        <title>The complete genomes of actinobacterial strains from the NBC collection.</title>
        <authorList>
            <person name="Joergensen T.S."/>
            <person name="Alvarez Arevalo M."/>
            <person name="Sterndorff E.B."/>
            <person name="Faurdal D."/>
            <person name="Vuksanovic O."/>
            <person name="Mourched A.-S."/>
            <person name="Charusanti P."/>
            <person name="Shaw S."/>
            <person name="Blin K."/>
            <person name="Weber T."/>
        </authorList>
    </citation>
    <scope>NUCLEOTIDE SEQUENCE</scope>
    <source>
        <strain evidence="3">NBC_00003</strain>
    </source>
</reference>
<organism evidence="3">
    <name type="scientific">Streptomyces sp. NBC_00003</name>
    <dbReference type="NCBI Taxonomy" id="2903608"/>
    <lineage>
        <taxon>Bacteria</taxon>
        <taxon>Bacillati</taxon>
        <taxon>Actinomycetota</taxon>
        <taxon>Actinomycetes</taxon>
        <taxon>Kitasatosporales</taxon>
        <taxon>Streptomycetaceae</taxon>
        <taxon>Streptomyces</taxon>
    </lineage>
</organism>
<name>A0AAU2V4C9_9ACTN</name>
<feature type="signal peptide" evidence="1">
    <location>
        <begin position="1"/>
        <end position="25"/>
    </location>
</feature>
<dbReference type="Gene3D" id="2.160.20.10">
    <property type="entry name" value="Single-stranded right-handed beta-helix, Pectin lyase-like"/>
    <property type="match status" value="1"/>
</dbReference>
<dbReference type="InterPro" id="IPR012334">
    <property type="entry name" value="Pectin_lyas_fold"/>
</dbReference>
<accession>A0AAU2V4C9</accession>
<dbReference type="EMBL" id="CP108318">
    <property type="protein sequence ID" value="WTW61986.1"/>
    <property type="molecule type" value="Genomic_DNA"/>
</dbReference>
<dbReference type="InterPro" id="IPR011050">
    <property type="entry name" value="Pectin_lyase_fold/virulence"/>
</dbReference>
<sequence length="525" mass="55777">MRPRHAAAALAATAAVTLAAPIANAAPHHGRTYYVDCSATAPGDGGRQHPWTTLTEANSQAYGPGDHLFFKRGATCTGSLIPRGIGSRSAPFTIADYGDGPARAHLDGAGAQDVVLLSNTQYVHVSGLELTNSANPGGIRNGIRLRLTDYGTARGFELDHLYIHDVRGGDFKALGGSSAIQITVEGTAKASSYDGLDIHHNRIEDVDREGIYFKSTFSKRDLVGEQQDPNAFPGAWTPSTHVRIHHNTLTDLAGDGIKLDTTSGARVDHNRVDGFQLRSPSANAGVWTFNTDATTIEYNEVSGGGNTHDGMSFDADGASRGTVFQYNHSHDNKGGFLLICPYSGAKTLDTVARYNVSDNDGARLVQNCWGPILNTRIYNNTFRNDASATPGYLVQDDAGSPATTRHELIVRNNLFVSEGSGGYAFKNPTAGLLLDHNVFHGIDMARPNPGGSTADPLLRADFRLAQGSPALAAGAVLADNGGRDYFGNPVSATAAPNIGAYAGRGLRDCVLNQLTWGRTYGPSWR</sequence>
<keyword evidence="1" id="KW-0732">Signal</keyword>
<evidence type="ECO:0000259" key="2">
    <source>
        <dbReference type="Pfam" id="PF13229"/>
    </source>
</evidence>
<dbReference type="InterPro" id="IPR006626">
    <property type="entry name" value="PbH1"/>
</dbReference>
<dbReference type="AlphaFoldDB" id="A0AAU2V4C9"/>